<evidence type="ECO:0000313" key="2">
    <source>
        <dbReference type="EMBL" id="KAA9009780.1"/>
    </source>
</evidence>
<name>A0A5J5GNQ8_9RHOB</name>
<feature type="chain" id="PRO_5023862621" description="META domain-containing protein" evidence="1">
    <location>
        <begin position="21"/>
        <end position="140"/>
    </location>
</feature>
<protein>
    <recommendedName>
        <fullName evidence="4">META domain-containing protein</fullName>
    </recommendedName>
</protein>
<dbReference type="RefSeq" id="WP_150443265.1">
    <property type="nucleotide sequence ID" value="NZ_VYQE01000001.1"/>
</dbReference>
<gene>
    <name evidence="2" type="ORF">F3S47_00485</name>
</gene>
<dbReference type="Proteomes" id="UP000326554">
    <property type="component" value="Unassembled WGS sequence"/>
</dbReference>
<accession>A0A5J5GNQ8</accession>
<sequence length="140" mass="14506">MPRWICALALTFLLPAAASADWSLETDEADPIALGPGPFGLSMRVSCEDEAPAFNLAGVLVQGAPGPRAFTVSVDGTDFGPFEADCDGETCALDASREATDLTDALRAGLRAVVSEDEVLQTISLRGSDDALSELACTEG</sequence>
<dbReference type="AlphaFoldDB" id="A0A5J5GNQ8"/>
<evidence type="ECO:0008006" key="4">
    <source>
        <dbReference type="Google" id="ProtNLM"/>
    </source>
</evidence>
<dbReference type="EMBL" id="VYQE01000001">
    <property type="protein sequence ID" value="KAA9009780.1"/>
    <property type="molecule type" value="Genomic_DNA"/>
</dbReference>
<comment type="caution">
    <text evidence="2">The sequence shown here is derived from an EMBL/GenBank/DDBJ whole genome shotgun (WGS) entry which is preliminary data.</text>
</comment>
<evidence type="ECO:0000313" key="3">
    <source>
        <dbReference type="Proteomes" id="UP000326554"/>
    </source>
</evidence>
<evidence type="ECO:0000256" key="1">
    <source>
        <dbReference type="SAM" id="SignalP"/>
    </source>
</evidence>
<organism evidence="2 3">
    <name type="scientific">Histidinibacterium aquaticum</name>
    <dbReference type="NCBI Taxonomy" id="2613962"/>
    <lineage>
        <taxon>Bacteria</taxon>
        <taxon>Pseudomonadati</taxon>
        <taxon>Pseudomonadota</taxon>
        <taxon>Alphaproteobacteria</taxon>
        <taxon>Rhodobacterales</taxon>
        <taxon>Paracoccaceae</taxon>
        <taxon>Histidinibacterium</taxon>
    </lineage>
</organism>
<proteinExistence type="predicted"/>
<reference evidence="2 3" key="1">
    <citation type="submission" date="2019-09" db="EMBL/GenBank/DDBJ databases">
        <authorList>
            <person name="Park J.-S."/>
            <person name="Choi H.-J."/>
        </authorList>
    </citation>
    <scope>NUCLEOTIDE SEQUENCE [LARGE SCALE GENOMIC DNA]</scope>
    <source>
        <strain evidence="2 3">176SS1-4</strain>
    </source>
</reference>
<feature type="signal peptide" evidence="1">
    <location>
        <begin position="1"/>
        <end position="20"/>
    </location>
</feature>
<keyword evidence="1" id="KW-0732">Signal</keyword>
<keyword evidence="3" id="KW-1185">Reference proteome</keyword>